<keyword evidence="1" id="KW-0560">Oxidoreductase</keyword>
<evidence type="ECO:0000313" key="3">
    <source>
        <dbReference type="EMBL" id="TSD68065.1"/>
    </source>
</evidence>
<dbReference type="PRINTS" id="PR00368">
    <property type="entry name" value="FADPNR"/>
</dbReference>
<sequence>MSSERRTDVVVIGGGPSGLSAATALRRQGVDRVLVVEREREAGGIPRHSDHLGYGIRDRRRFISGPVYARRLVTETADAGAEILTGTMATSWRDERSLYLTSPRGREIVSAEAIVVATGARERPRSARMIPGSRPAGVYTTGELQNRVHLHHGAVGKRAVIVGGELVSWSAAMTLKEAGCVPAAMVTHYDSPESYGVFNLGGRLLFRPDLVTGHRVTQVLGRRRVEGVEVEDLATGDRRVLDCDTVVFTGDWIPDHELVRSAGIELAPDTKGPLVDAAGRTRREGVFAAGNVVHPVDTADIAALGGTHVADAVLRYLGGTTAGAGGVRLLGDASFRWVSPGLIDLSAGIPARGRIETWVNDLVRVPRVTVTQGDSVVTRRRLPWPASPGRVFRIPWDVLNGIVPNGGDVRLHLS</sequence>
<dbReference type="Pfam" id="PF07992">
    <property type="entry name" value="Pyr_redox_2"/>
    <property type="match status" value="1"/>
</dbReference>
<dbReference type="GO" id="GO:0016491">
    <property type="term" value="F:oxidoreductase activity"/>
    <property type="evidence" value="ECO:0007669"/>
    <property type="project" value="UniProtKB-KW"/>
</dbReference>
<protein>
    <submittedName>
        <fullName evidence="3">FAD-dependent oxidoreductase</fullName>
    </submittedName>
</protein>
<name>A0A554SNX8_9ACTN</name>
<feature type="domain" description="FAD/NAD(P)-binding" evidence="2">
    <location>
        <begin position="8"/>
        <end position="302"/>
    </location>
</feature>
<dbReference type="OrthoDB" id="9774675at2"/>
<reference evidence="3 4" key="1">
    <citation type="submission" date="2019-07" db="EMBL/GenBank/DDBJ databases">
        <authorList>
            <person name="Zhao L.H."/>
        </authorList>
    </citation>
    <scope>NUCLEOTIDE SEQUENCE [LARGE SCALE GENOMIC DNA]</scope>
    <source>
        <strain evidence="3 4">Co35</strain>
    </source>
</reference>
<dbReference type="InterPro" id="IPR023753">
    <property type="entry name" value="FAD/NAD-binding_dom"/>
</dbReference>
<dbReference type="Gene3D" id="3.50.50.60">
    <property type="entry name" value="FAD/NAD(P)-binding domain"/>
    <property type="match status" value="2"/>
</dbReference>
<evidence type="ECO:0000259" key="2">
    <source>
        <dbReference type="Pfam" id="PF07992"/>
    </source>
</evidence>
<keyword evidence="4" id="KW-1185">Reference proteome</keyword>
<dbReference type="PRINTS" id="PR00469">
    <property type="entry name" value="PNDRDTASEII"/>
</dbReference>
<evidence type="ECO:0000313" key="4">
    <source>
        <dbReference type="Proteomes" id="UP000316988"/>
    </source>
</evidence>
<dbReference type="SUPFAM" id="SSF51905">
    <property type="entry name" value="FAD/NAD(P)-binding domain"/>
    <property type="match status" value="1"/>
</dbReference>
<dbReference type="PANTHER" id="PTHR42949:SF3">
    <property type="entry name" value="ANAEROBIC GLYCEROL-3-PHOSPHATE DEHYDROGENASE SUBUNIT B"/>
    <property type="match status" value="1"/>
</dbReference>
<dbReference type="InterPro" id="IPR051691">
    <property type="entry name" value="Metab_Enz_Cyan_OpOx_G3PDH"/>
</dbReference>
<accession>A0A554SNX8</accession>
<dbReference type="AlphaFoldDB" id="A0A554SNX8"/>
<proteinExistence type="predicted"/>
<dbReference type="EMBL" id="VLNT01000001">
    <property type="protein sequence ID" value="TSD68065.1"/>
    <property type="molecule type" value="Genomic_DNA"/>
</dbReference>
<organism evidence="3 4">
    <name type="scientific">Aeromicrobium piscarium</name>
    <dbReference type="NCBI Taxonomy" id="2590901"/>
    <lineage>
        <taxon>Bacteria</taxon>
        <taxon>Bacillati</taxon>
        <taxon>Actinomycetota</taxon>
        <taxon>Actinomycetes</taxon>
        <taxon>Propionibacteriales</taxon>
        <taxon>Nocardioidaceae</taxon>
        <taxon>Aeromicrobium</taxon>
    </lineage>
</organism>
<evidence type="ECO:0000256" key="1">
    <source>
        <dbReference type="ARBA" id="ARBA00023002"/>
    </source>
</evidence>
<gene>
    <name evidence="3" type="ORF">FNM00_00260</name>
</gene>
<dbReference type="PANTHER" id="PTHR42949">
    <property type="entry name" value="ANAEROBIC GLYCEROL-3-PHOSPHATE DEHYDROGENASE SUBUNIT B"/>
    <property type="match status" value="1"/>
</dbReference>
<dbReference type="InterPro" id="IPR036188">
    <property type="entry name" value="FAD/NAD-bd_sf"/>
</dbReference>
<dbReference type="RefSeq" id="WP_143911012.1">
    <property type="nucleotide sequence ID" value="NZ_VLNT01000001.1"/>
</dbReference>
<dbReference type="Proteomes" id="UP000316988">
    <property type="component" value="Unassembled WGS sequence"/>
</dbReference>
<comment type="caution">
    <text evidence="3">The sequence shown here is derived from an EMBL/GenBank/DDBJ whole genome shotgun (WGS) entry which is preliminary data.</text>
</comment>